<dbReference type="RefSeq" id="WP_116879850.1">
    <property type="nucleotide sequence ID" value="NZ_QURB01000002.1"/>
</dbReference>
<dbReference type="InterPro" id="IPR007936">
    <property type="entry name" value="VapE-like_dom"/>
</dbReference>
<evidence type="ECO:0000259" key="1">
    <source>
        <dbReference type="Pfam" id="PF05272"/>
    </source>
</evidence>
<feature type="domain" description="Virulence-associated protein E-like" evidence="1">
    <location>
        <begin position="124"/>
        <end position="313"/>
    </location>
</feature>
<protein>
    <submittedName>
        <fullName evidence="2">Virulence protein E</fullName>
    </submittedName>
</protein>
<dbReference type="Proteomes" id="UP000257127">
    <property type="component" value="Unassembled WGS sequence"/>
</dbReference>
<comment type="caution">
    <text evidence="2">The sequence shown here is derived from an EMBL/GenBank/DDBJ whole genome shotgun (WGS) entry which is preliminary data.</text>
</comment>
<sequence length="395" mass="46555">MSNENENKSNQPPTQWELVENYMRERFEIKRNIVANTIEFIDKEDDNKKINELNEYSIYRDLKKRNIKFSINDLKAMLASDFVEEYNPFTNYFNSLDEYDPVNEPDYIEKLTNYLPVEKGNELAFKTQLKKMFVRSVACSLGVQLNKHCFVFVQSGQHNGKTTLLRWFCPPELESYIAEDILFDKDSLIALCTNFIINLDELSKLSKHDINAIKSVMSKDAVKARLPYSARATRLIRRANFVASTNETEFLSDHTGNVRWIAFKLDGKINFDYNKDIDINRIWAQAYYLFKGGFQHQLTREEILENEERNVEFMQRSIEQELIQQYFHLPSFPIDKQYCFKTTTEVKVILDQKTLSNRITIRKVGVALKILGYEQASQRTDEKDYPIKGYYIKEK</sequence>
<dbReference type="EMBL" id="QURB01000002">
    <property type="protein sequence ID" value="RFC54871.1"/>
    <property type="molecule type" value="Genomic_DNA"/>
</dbReference>
<keyword evidence="3" id="KW-1185">Reference proteome</keyword>
<evidence type="ECO:0000313" key="3">
    <source>
        <dbReference type="Proteomes" id="UP000257127"/>
    </source>
</evidence>
<proteinExistence type="predicted"/>
<dbReference type="AlphaFoldDB" id="A0A3E1EZ76"/>
<dbReference type="Pfam" id="PF05272">
    <property type="entry name" value="VapE-like_dom"/>
    <property type="match status" value="1"/>
</dbReference>
<evidence type="ECO:0000313" key="2">
    <source>
        <dbReference type="EMBL" id="RFC54871.1"/>
    </source>
</evidence>
<dbReference type="PANTHER" id="PTHR34985:SF1">
    <property type="entry name" value="SLR0554 PROTEIN"/>
    <property type="match status" value="1"/>
</dbReference>
<dbReference type="PANTHER" id="PTHR34985">
    <property type="entry name" value="SLR0554 PROTEIN"/>
    <property type="match status" value="1"/>
</dbReference>
<organism evidence="2 3">
    <name type="scientific">Brumimicrobium aurantiacum</name>
    <dbReference type="NCBI Taxonomy" id="1737063"/>
    <lineage>
        <taxon>Bacteria</taxon>
        <taxon>Pseudomonadati</taxon>
        <taxon>Bacteroidota</taxon>
        <taxon>Flavobacteriia</taxon>
        <taxon>Flavobacteriales</taxon>
        <taxon>Crocinitomicaceae</taxon>
        <taxon>Brumimicrobium</taxon>
    </lineage>
</organism>
<reference evidence="2 3" key="1">
    <citation type="submission" date="2018-08" db="EMBL/GenBank/DDBJ databases">
        <title>The draft genome squence of Brumimicrobium sp. N62.</title>
        <authorList>
            <person name="Du Z.-J."/>
            <person name="Luo H.-R."/>
        </authorList>
    </citation>
    <scope>NUCLEOTIDE SEQUENCE [LARGE SCALE GENOMIC DNA]</scope>
    <source>
        <strain evidence="2 3">N62</strain>
    </source>
</reference>
<gene>
    <name evidence="2" type="ORF">DXU93_03355</name>
</gene>
<accession>A0A3E1EZ76</accession>
<dbReference type="OrthoDB" id="9801888at2"/>
<name>A0A3E1EZ76_9FLAO</name>